<dbReference type="InterPro" id="IPR000905">
    <property type="entry name" value="Gcp-like_dom"/>
</dbReference>
<dbReference type="eggNOG" id="COG1214">
    <property type="taxonomic scope" value="Bacteria"/>
</dbReference>
<organism evidence="2 3">
    <name type="scientific">Thermincola potens (strain JR)</name>
    <dbReference type="NCBI Taxonomy" id="635013"/>
    <lineage>
        <taxon>Bacteria</taxon>
        <taxon>Bacillati</taxon>
        <taxon>Bacillota</taxon>
        <taxon>Clostridia</taxon>
        <taxon>Eubacteriales</taxon>
        <taxon>Thermincolaceae</taxon>
        <taxon>Thermincola</taxon>
    </lineage>
</organism>
<dbReference type="InterPro" id="IPR022496">
    <property type="entry name" value="T6A_TsaB"/>
</dbReference>
<dbReference type="Pfam" id="PF00814">
    <property type="entry name" value="TsaD"/>
    <property type="match status" value="1"/>
</dbReference>
<dbReference type="GO" id="GO:0005829">
    <property type="term" value="C:cytosol"/>
    <property type="evidence" value="ECO:0007669"/>
    <property type="project" value="TreeGrafter"/>
</dbReference>
<dbReference type="GO" id="GO:0006508">
    <property type="term" value="P:proteolysis"/>
    <property type="evidence" value="ECO:0007669"/>
    <property type="project" value="UniProtKB-KW"/>
</dbReference>
<dbReference type="KEGG" id="tjr:TherJR_0729"/>
<feature type="domain" description="Gcp-like" evidence="1">
    <location>
        <begin position="34"/>
        <end position="228"/>
    </location>
</feature>
<dbReference type="Proteomes" id="UP000002377">
    <property type="component" value="Chromosome"/>
</dbReference>
<dbReference type="AlphaFoldDB" id="D5XCH0"/>
<evidence type="ECO:0000259" key="1">
    <source>
        <dbReference type="Pfam" id="PF00814"/>
    </source>
</evidence>
<sequence>MYVLGIDTATKVAGAAIVKGGRIISERFIHNKLTHSQVLLPMVDQVITDAGITVHELGGIAVTGGPGSFTGLRIGMAFAKTLAQVLQIPVTGVSTLQVLAANVLHFEGLICPILDARKQEVYTCIYRCSGGKLHIIEEARAMSIENLVEKLNGTEGSVIFLGDGVPIYFEKIQAILGGRAVQANQLNLYTRAGAVALLGAEEFRRGEIKGLTEINPVYLRRSEAEITWEKRRGEAENEKACCHDLRSLG</sequence>
<evidence type="ECO:0000313" key="3">
    <source>
        <dbReference type="Proteomes" id="UP000002377"/>
    </source>
</evidence>
<gene>
    <name evidence="2" type="ordered locus">TherJR_0729</name>
</gene>
<dbReference type="EMBL" id="CP002028">
    <property type="protein sequence ID" value="ADG81596.1"/>
    <property type="molecule type" value="Genomic_DNA"/>
</dbReference>
<dbReference type="STRING" id="635013.TherJR_0729"/>
<dbReference type="SUPFAM" id="SSF53067">
    <property type="entry name" value="Actin-like ATPase domain"/>
    <property type="match status" value="2"/>
</dbReference>
<dbReference type="Gene3D" id="3.30.420.40">
    <property type="match status" value="2"/>
</dbReference>
<name>D5XCH0_THEPJ</name>
<dbReference type="InterPro" id="IPR043129">
    <property type="entry name" value="ATPase_NBD"/>
</dbReference>
<keyword evidence="3" id="KW-1185">Reference proteome</keyword>
<evidence type="ECO:0000313" key="2">
    <source>
        <dbReference type="EMBL" id="ADG81596.1"/>
    </source>
</evidence>
<dbReference type="NCBIfam" id="TIGR03725">
    <property type="entry name" value="T6A_YeaZ"/>
    <property type="match status" value="1"/>
</dbReference>
<proteinExistence type="predicted"/>
<dbReference type="RefSeq" id="WP_013119617.1">
    <property type="nucleotide sequence ID" value="NC_014152.1"/>
</dbReference>
<keyword evidence="2" id="KW-0378">Hydrolase</keyword>
<keyword evidence="2" id="KW-0645">Protease</keyword>
<dbReference type="HOGENOM" id="CLU_064886_0_0_9"/>
<dbReference type="GO" id="GO:0008233">
    <property type="term" value="F:peptidase activity"/>
    <property type="evidence" value="ECO:0007669"/>
    <property type="project" value="UniProtKB-KW"/>
</dbReference>
<protein>
    <submittedName>
        <fullName evidence="2">Peptidase M22 glycoprotease</fullName>
    </submittedName>
</protein>
<dbReference type="CDD" id="cd24032">
    <property type="entry name" value="ASKHA_NBD_TsaB"/>
    <property type="match status" value="1"/>
</dbReference>
<dbReference type="PANTHER" id="PTHR11735:SF11">
    <property type="entry name" value="TRNA THREONYLCARBAMOYLADENOSINE BIOSYNTHESIS PROTEIN TSAB"/>
    <property type="match status" value="1"/>
</dbReference>
<reference evidence="2 3" key="1">
    <citation type="submission" date="2010-05" db="EMBL/GenBank/DDBJ databases">
        <title>Complete sequence of Thermincola sp. JR.</title>
        <authorList>
            <consortium name="US DOE Joint Genome Institute"/>
            <person name="Lucas S."/>
            <person name="Copeland A."/>
            <person name="Lapidus A."/>
            <person name="Cheng J.-F."/>
            <person name="Bruce D."/>
            <person name="Goodwin L."/>
            <person name="Pitluck S."/>
            <person name="Chertkov O."/>
            <person name="Detter J.C."/>
            <person name="Han C."/>
            <person name="Tapia R."/>
            <person name="Land M."/>
            <person name="Hauser L."/>
            <person name="Kyrpides N."/>
            <person name="Mikhailova N."/>
            <person name="Hazen T.C."/>
            <person name="Woyke T."/>
        </authorList>
    </citation>
    <scope>NUCLEOTIDE SEQUENCE [LARGE SCALE GENOMIC DNA]</scope>
    <source>
        <strain evidence="2 3">JR</strain>
    </source>
</reference>
<dbReference type="OrthoDB" id="9784166at2"/>
<dbReference type="GO" id="GO:0002949">
    <property type="term" value="P:tRNA threonylcarbamoyladenosine modification"/>
    <property type="evidence" value="ECO:0007669"/>
    <property type="project" value="InterPro"/>
</dbReference>
<dbReference type="PANTHER" id="PTHR11735">
    <property type="entry name" value="TRNA N6-ADENOSINE THREONYLCARBAMOYLTRANSFERASE"/>
    <property type="match status" value="1"/>
</dbReference>
<accession>D5XCH0</accession>